<feature type="domain" description="EGF-like" evidence="4">
    <location>
        <begin position="123"/>
        <end position="157"/>
    </location>
</feature>
<dbReference type="Pfam" id="PF03423">
    <property type="entry name" value="CBM_25"/>
    <property type="match status" value="1"/>
</dbReference>
<proteinExistence type="inferred from homology"/>
<reference evidence="5" key="1">
    <citation type="submission" date="2021-05" db="EMBL/GenBank/DDBJ databases">
        <title>A free-living protist that lacks canonical eukaryotic 1 DNA replication and segregation systems.</title>
        <authorList>
            <person name="Salas-Leiva D.E."/>
            <person name="Tromer E.C."/>
            <person name="Curtis B.A."/>
            <person name="Jerlstrom-Hultqvist J."/>
            <person name="Kolisko M."/>
            <person name="Yi Z."/>
            <person name="Salas-Leiva J.S."/>
            <person name="Gallot-Lavallee L."/>
            <person name="Kops G.J.P.L."/>
            <person name="Archibald J.M."/>
            <person name="Simpson A.G.B."/>
            <person name="Roger A.J."/>
        </authorList>
    </citation>
    <scope>NUCLEOTIDE SEQUENCE</scope>
    <source>
        <strain evidence="5">BICM</strain>
    </source>
</reference>
<evidence type="ECO:0000259" key="4">
    <source>
        <dbReference type="PROSITE" id="PS50026"/>
    </source>
</evidence>
<keyword evidence="2" id="KW-0245">EGF-like domain</keyword>
<name>A0A8J6E4G5_9EUKA</name>
<dbReference type="InterPro" id="IPR000742">
    <property type="entry name" value="EGF"/>
</dbReference>
<dbReference type="Pfam" id="PF00128">
    <property type="entry name" value="Alpha-amylase"/>
    <property type="match status" value="1"/>
</dbReference>
<keyword evidence="2" id="KW-1015">Disulfide bond</keyword>
<protein>
    <submittedName>
        <fullName evidence="5">Alpha amylase catalytic domain</fullName>
    </submittedName>
</protein>
<evidence type="ECO:0000256" key="1">
    <source>
        <dbReference type="ARBA" id="ARBA00008061"/>
    </source>
</evidence>
<feature type="chain" id="PRO_5035186228" evidence="3">
    <location>
        <begin position="18"/>
        <end position="854"/>
    </location>
</feature>
<dbReference type="EMBL" id="JAHDYR010000003">
    <property type="protein sequence ID" value="KAG9397163.1"/>
    <property type="molecule type" value="Genomic_DNA"/>
</dbReference>
<dbReference type="GO" id="GO:2001070">
    <property type="term" value="F:starch binding"/>
    <property type="evidence" value="ECO:0007669"/>
    <property type="project" value="InterPro"/>
</dbReference>
<comment type="similarity">
    <text evidence="1">Belongs to the glycosyl hydrolase 13 family.</text>
</comment>
<dbReference type="Pfam" id="PF23106">
    <property type="entry name" value="EGF_Teneurin"/>
    <property type="match status" value="1"/>
</dbReference>
<evidence type="ECO:0000313" key="6">
    <source>
        <dbReference type="Proteomes" id="UP000717585"/>
    </source>
</evidence>
<dbReference type="AlphaFoldDB" id="A0A8J6E4G5"/>
<feature type="signal peptide" evidence="3">
    <location>
        <begin position="1"/>
        <end position="17"/>
    </location>
</feature>
<evidence type="ECO:0000256" key="3">
    <source>
        <dbReference type="SAM" id="SignalP"/>
    </source>
</evidence>
<dbReference type="PANTHER" id="PTHR43447">
    <property type="entry name" value="ALPHA-AMYLASE"/>
    <property type="match status" value="1"/>
</dbReference>
<keyword evidence="6" id="KW-1185">Reference proteome</keyword>
<dbReference type="OrthoDB" id="550577at2759"/>
<dbReference type="GO" id="GO:0005975">
    <property type="term" value="P:carbohydrate metabolic process"/>
    <property type="evidence" value="ECO:0007669"/>
    <property type="project" value="InterPro"/>
</dbReference>
<dbReference type="PROSITE" id="PS00022">
    <property type="entry name" value="EGF_1"/>
    <property type="match status" value="1"/>
</dbReference>
<dbReference type="SMART" id="SM01066">
    <property type="entry name" value="CBM_25"/>
    <property type="match status" value="1"/>
</dbReference>
<gene>
    <name evidence="5" type="ORF">J8273_1072</name>
</gene>
<dbReference type="Gene3D" id="2.60.40.10">
    <property type="entry name" value="Immunoglobulins"/>
    <property type="match status" value="1"/>
</dbReference>
<dbReference type="InterPro" id="IPR017853">
    <property type="entry name" value="GH"/>
</dbReference>
<dbReference type="SMART" id="SM00642">
    <property type="entry name" value="Aamy"/>
    <property type="match status" value="1"/>
</dbReference>
<dbReference type="PROSITE" id="PS50026">
    <property type="entry name" value="EGF_3"/>
    <property type="match status" value="1"/>
</dbReference>
<dbReference type="Proteomes" id="UP000717585">
    <property type="component" value="Unassembled WGS sequence"/>
</dbReference>
<dbReference type="Gene3D" id="2.10.25.10">
    <property type="entry name" value="Laminin"/>
    <property type="match status" value="1"/>
</dbReference>
<organism evidence="5 6">
    <name type="scientific">Carpediemonas membranifera</name>
    <dbReference type="NCBI Taxonomy" id="201153"/>
    <lineage>
        <taxon>Eukaryota</taxon>
        <taxon>Metamonada</taxon>
        <taxon>Carpediemonas-like organisms</taxon>
        <taxon>Carpediemonas</taxon>
    </lineage>
</organism>
<keyword evidence="3" id="KW-0732">Signal</keyword>
<dbReference type="InterPro" id="IPR013783">
    <property type="entry name" value="Ig-like_fold"/>
</dbReference>
<feature type="disulfide bond" evidence="2">
    <location>
        <begin position="147"/>
        <end position="156"/>
    </location>
</feature>
<dbReference type="InterPro" id="IPR005085">
    <property type="entry name" value="CBM25"/>
</dbReference>
<evidence type="ECO:0000313" key="5">
    <source>
        <dbReference type="EMBL" id="KAG9397163.1"/>
    </source>
</evidence>
<comment type="caution">
    <text evidence="2">Lacks conserved residue(s) required for the propagation of feature annotation.</text>
</comment>
<dbReference type="InterPro" id="IPR006047">
    <property type="entry name" value="GH13_cat_dom"/>
</dbReference>
<sequence>MFARSITLFALLAIVVASDYTAWASPSNDVGIAIYYAKPSQWKSCYLHYSLDGKTWNTVPGDLMARSRRSGYSQFYVSVLPTATKVTFVTTNGEGAWDNNGGRNYVATGAGAYLVDNGSVKPVSLTCQGSPICSGHGTCHADGHCVCQKSWGGESCNRQCPGGSKPCNGHGYCSTSATCVCDAGWASCSGVDCGTSVYTDNQNCGACGVVCQAMPNDASAKCAGGKCLRTCKSGFTLCSDGTCLAKCPEPPLPGCQTYNPNNCVGNNIDTPDSLAANTFQTPKPGSTHYHPSYQAYYRMVGWPSIKYSADRKSATVSINLKQASAHKTDKITYVFNGVSQSSPSKTFDSSFKDTLTIKVVADGTETIELEQVNFIWQNEPLVQHWPNGDYRNGQKGAVVELFMWPHMDVAKECEAIGKAGYLGVKISPTNEYVMSTQPFNNELNPWYFAYQPTSYILEGRGGTRDQLRTMITECRKQGVRVYADAVINHMTGCGNDANWAHRDNHCTTWPGKQTTAANMSPYYTECFDYIPNDNTGLPWMEEFPGAAWQSVDFHCQRALNSWTDPLDLDAGWLTGLTDLNTGRDNVRGRLADYLTQLLGAGFTGFRVDAAKHIKPESLAAIFGNLRRNLGGKLPEDFFCYLEVLTGGEKDMLLCDGSSGYNYGEELVGHLQKQGFDADDIDKIKIWFSPFPNDPNGACGKISRKRLVIENDDSDQQNPGSSSRDMHDKGVILVKTGDIAGHRHFEKQLFDGPNGVNDNANDWPIRLVLSSYWFAENGAMAPPDGKSDCKQCKVTCDGCKTVEYTPAYVYDACGYTKPGYTRVHRDKTIINAMRGWMGLSTNEANSAIGLPDGCN</sequence>
<dbReference type="Gene3D" id="3.20.20.80">
    <property type="entry name" value="Glycosidases"/>
    <property type="match status" value="1"/>
</dbReference>
<comment type="caution">
    <text evidence="5">The sequence shown here is derived from an EMBL/GenBank/DDBJ whole genome shotgun (WGS) entry which is preliminary data.</text>
</comment>
<accession>A0A8J6E4G5</accession>
<evidence type="ECO:0000256" key="2">
    <source>
        <dbReference type="PROSITE-ProRule" id="PRU00076"/>
    </source>
</evidence>
<dbReference type="SUPFAM" id="SSF51445">
    <property type="entry name" value="(Trans)glycosidases"/>
    <property type="match status" value="1"/>
</dbReference>